<organism evidence="11 12">
    <name type="scientific">Enterococcus canintestini</name>
    <dbReference type="NCBI Taxonomy" id="317010"/>
    <lineage>
        <taxon>Bacteria</taxon>
        <taxon>Bacillati</taxon>
        <taxon>Bacillota</taxon>
        <taxon>Bacilli</taxon>
        <taxon>Lactobacillales</taxon>
        <taxon>Enterococcaceae</taxon>
        <taxon>Enterococcus</taxon>
    </lineage>
</organism>
<dbReference type="GO" id="GO:0005886">
    <property type="term" value="C:plasma membrane"/>
    <property type="evidence" value="ECO:0007669"/>
    <property type="project" value="UniProtKB-SubCell"/>
</dbReference>
<dbReference type="OrthoDB" id="2200043at2"/>
<keyword evidence="3" id="KW-0813">Transport</keyword>
<keyword evidence="8" id="KW-0811">Translocation</keyword>
<keyword evidence="6" id="KW-0653">Protein transport</keyword>
<evidence type="ECO:0000313" key="11">
    <source>
        <dbReference type="EMBL" id="OJG15633.1"/>
    </source>
</evidence>
<comment type="subcellular location">
    <subcellularLocation>
        <location evidence="1">Cell membrane</location>
        <topology evidence="1">Single-pass membrane protein</topology>
    </subcellularLocation>
</comment>
<dbReference type="NCBIfam" id="TIGR00739">
    <property type="entry name" value="yajC"/>
    <property type="match status" value="1"/>
</dbReference>
<dbReference type="STRING" id="317010.RU96_GL002182"/>
<evidence type="ECO:0000256" key="9">
    <source>
        <dbReference type="ARBA" id="ARBA00023136"/>
    </source>
</evidence>
<evidence type="ECO:0000313" key="12">
    <source>
        <dbReference type="Proteomes" id="UP000182835"/>
    </source>
</evidence>
<dbReference type="PANTHER" id="PTHR33909:SF1">
    <property type="entry name" value="SEC TRANSLOCON ACCESSORY COMPLEX SUBUNIT YAJC"/>
    <property type="match status" value="1"/>
</dbReference>
<keyword evidence="4" id="KW-1003">Cell membrane</keyword>
<keyword evidence="7 10" id="KW-1133">Transmembrane helix</keyword>
<proteinExistence type="inferred from homology"/>
<keyword evidence="9 10" id="KW-0472">Membrane</keyword>
<comment type="similarity">
    <text evidence="2">Belongs to the YajC family.</text>
</comment>
<evidence type="ECO:0000256" key="1">
    <source>
        <dbReference type="ARBA" id="ARBA00004162"/>
    </source>
</evidence>
<dbReference type="PANTHER" id="PTHR33909">
    <property type="entry name" value="SEC TRANSLOCON ACCESSORY COMPLEX SUBUNIT YAJC"/>
    <property type="match status" value="1"/>
</dbReference>
<evidence type="ECO:0000256" key="7">
    <source>
        <dbReference type="ARBA" id="ARBA00022989"/>
    </source>
</evidence>
<feature type="transmembrane region" description="Helical" evidence="10">
    <location>
        <begin position="6"/>
        <end position="28"/>
    </location>
</feature>
<evidence type="ECO:0000256" key="10">
    <source>
        <dbReference type="SAM" id="Phobius"/>
    </source>
</evidence>
<dbReference type="InterPro" id="IPR003849">
    <property type="entry name" value="Preprotein_translocase_YajC"/>
</dbReference>
<sequence>MNLWNSILGASIVVLVFVIAFAIIYYFIGARGMKSQKEHFKTLHQSLAPGQEVKFANGLYGTVKVINQKKETVDIEVKSGTIIEVSRYAISEIVK</sequence>
<protein>
    <submittedName>
        <fullName evidence="11">Preprotein translocase, YajC subunit</fullName>
    </submittedName>
</protein>
<evidence type="ECO:0000256" key="2">
    <source>
        <dbReference type="ARBA" id="ARBA00006742"/>
    </source>
</evidence>
<dbReference type="SMART" id="SM01323">
    <property type="entry name" value="YajC"/>
    <property type="match status" value="1"/>
</dbReference>
<dbReference type="RefSeq" id="WP_071864521.1">
    <property type="nucleotide sequence ID" value="NZ_JBHLVQ010000032.1"/>
</dbReference>
<dbReference type="GO" id="GO:0015031">
    <property type="term" value="P:protein transport"/>
    <property type="evidence" value="ECO:0007669"/>
    <property type="project" value="UniProtKB-KW"/>
</dbReference>
<dbReference type="Pfam" id="PF02699">
    <property type="entry name" value="YajC"/>
    <property type="match status" value="1"/>
</dbReference>
<keyword evidence="5 10" id="KW-0812">Transmembrane</keyword>
<gene>
    <name evidence="11" type="ORF">RU96_GL002182</name>
</gene>
<evidence type="ECO:0000256" key="6">
    <source>
        <dbReference type="ARBA" id="ARBA00022927"/>
    </source>
</evidence>
<comment type="caution">
    <text evidence="11">The sequence shown here is derived from an EMBL/GenBank/DDBJ whole genome shotgun (WGS) entry which is preliminary data.</text>
</comment>
<accession>A0A1L8R795</accession>
<evidence type="ECO:0000256" key="5">
    <source>
        <dbReference type="ARBA" id="ARBA00022692"/>
    </source>
</evidence>
<evidence type="ECO:0000256" key="3">
    <source>
        <dbReference type="ARBA" id="ARBA00022448"/>
    </source>
</evidence>
<evidence type="ECO:0000256" key="8">
    <source>
        <dbReference type="ARBA" id="ARBA00023010"/>
    </source>
</evidence>
<evidence type="ECO:0000256" key="4">
    <source>
        <dbReference type="ARBA" id="ARBA00022475"/>
    </source>
</evidence>
<dbReference type="EMBL" id="JXKG01000006">
    <property type="protein sequence ID" value="OJG15633.1"/>
    <property type="molecule type" value="Genomic_DNA"/>
</dbReference>
<dbReference type="Proteomes" id="UP000182835">
    <property type="component" value="Unassembled WGS sequence"/>
</dbReference>
<name>A0A1L8R795_9ENTE</name>
<reference evidence="11 12" key="1">
    <citation type="submission" date="2014-12" db="EMBL/GenBank/DDBJ databases">
        <title>Draft genome sequences of 29 type strains of Enterococci.</title>
        <authorList>
            <person name="Zhong Z."/>
            <person name="Sun Z."/>
            <person name="Liu W."/>
            <person name="Zhang W."/>
            <person name="Zhang H."/>
        </authorList>
    </citation>
    <scope>NUCLEOTIDE SEQUENCE [LARGE SCALE GENOMIC DNA]</scope>
    <source>
        <strain evidence="11 12">DSM 21207</strain>
    </source>
</reference>
<dbReference type="AlphaFoldDB" id="A0A1L8R795"/>